<evidence type="ECO:0000256" key="5">
    <source>
        <dbReference type="ARBA" id="ARBA00023242"/>
    </source>
</evidence>
<dbReference type="Pfam" id="PF14629">
    <property type="entry name" value="ORC4_C"/>
    <property type="match status" value="1"/>
</dbReference>
<feature type="compositionally biased region" description="Basic and acidic residues" evidence="6">
    <location>
        <begin position="126"/>
        <end position="136"/>
    </location>
</feature>
<feature type="compositionally biased region" description="Acidic residues" evidence="6">
    <location>
        <begin position="284"/>
        <end position="295"/>
    </location>
</feature>
<feature type="domain" description="Orc1-like AAA ATPase" evidence="7">
    <location>
        <begin position="355"/>
        <end position="520"/>
    </location>
</feature>
<dbReference type="PANTHER" id="PTHR12087:SF0">
    <property type="entry name" value="ORIGIN RECOGNITION COMPLEX SUBUNIT 4"/>
    <property type="match status" value="1"/>
</dbReference>
<proteinExistence type="inferred from homology"/>
<evidence type="ECO:0000256" key="6">
    <source>
        <dbReference type="SAM" id="MobiDB-lite"/>
    </source>
</evidence>
<keyword evidence="3" id="KW-0235">DNA replication</keyword>
<dbReference type="GO" id="GO:0003688">
    <property type="term" value="F:DNA replication origin binding"/>
    <property type="evidence" value="ECO:0007669"/>
    <property type="project" value="TreeGrafter"/>
</dbReference>
<accession>A0AAV9QMB1</accession>
<feature type="region of interest" description="Disordered" evidence="6">
    <location>
        <begin position="1"/>
        <end position="299"/>
    </location>
</feature>
<comment type="similarity">
    <text evidence="2">Belongs to the ORC4 family.</text>
</comment>
<organism evidence="9 10">
    <name type="scientific">Vermiconidia calcicola</name>
    <dbReference type="NCBI Taxonomy" id="1690605"/>
    <lineage>
        <taxon>Eukaryota</taxon>
        <taxon>Fungi</taxon>
        <taxon>Dikarya</taxon>
        <taxon>Ascomycota</taxon>
        <taxon>Pezizomycotina</taxon>
        <taxon>Dothideomycetes</taxon>
        <taxon>Dothideomycetidae</taxon>
        <taxon>Mycosphaerellales</taxon>
        <taxon>Extremaceae</taxon>
        <taxon>Vermiconidia</taxon>
    </lineage>
</organism>
<dbReference type="InterPro" id="IPR032705">
    <property type="entry name" value="ORC4_C"/>
</dbReference>
<keyword evidence="4" id="KW-0238">DNA-binding</keyword>
<evidence type="ECO:0000256" key="4">
    <source>
        <dbReference type="ARBA" id="ARBA00023125"/>
    </source>
</evidence>
<dbReference type="SUPFAM" id="SSF52540">
    <property type="entry name" value="P-loop containing nucleoside triphosphate hydrolases"/>
    <property type="match status" value="1"/>
</dbReference>
<dbReference type="PANTHER" id="PTHR12087">
    <property type="entry name" value="ORIGIN RECOGNITION COMPLEX SUBUNIT 4"/>
    <property type="match status" value="1"/>
</dbReference>
<evidence type="ECO:0000313" key="9">
    <source>
        <dbReference type="EMBL" id="KAK5543808.1"/>
    </source>
</evidence>
<sequence>MEDFDPSPRASKRRRTGTYATRRTTLDTLDSTVPADQSSNKDTTADEEYKSAGNGAEHAEDSTEQATDTLETKETTSRRSSTRIRKPSARVAEAEQDVTPIAAQKLKRKDLGTGKGSAGLGATKLASKEDAARGGQDDQEDPEPQTRSSGRTRKVPRRFSPEVNPQDHGQVGKKPAQKTAEKIKPHKPTGEDLASAAQSPRPKGILTPSRHARDKRNGPRKSVLFDANERKIEENLGFKDIDSSSTPKNTKNSRRAPKNAVSKQGETSTHQKDVATGREPLLGDVDDGDDDEPDLETAPNVDEILSLTTNTLPHVNGDKQPPSYEPEDEHIAKIKTEILGRMTNRTISPISHLRSQYSTLHSLLSATIAAGESNSLLLLGSRGSGKSLLISHALSDLTRSYGDDFHVVRLNGFFQTDDKVALREIWRQLGREMAVSEDETGEVSSYADTMASLLSLLSHPEELAEPDADAMLLDNPTNRTAKSVIFIMDEFDLFTTHPRQTLLYNLFDIAQAKKAPIAVIGCSTRMDVVDCLEKRVKSRFSHRWLHVPSAKAFPAFEETIASILLMPVDGKEILGVGKNEVEWNEKWNRVVKTQLLPSPTVQALVKKIFHSTKSIPDVLAALYTPIAELFISSDSDNDQQKAAPATLTMSLSSMSAPSLLGLLPQLPTLHLSLLIAAARLETIHNFMAVNVALVYSHYIELHTRAKLQRSSMSSLTKGGALTGAGLRQWSKTTAKGAWEELAQWEAIVPASGVGVGASGKVNDEWLSGDGVGMRMFKVDVTLDEMAWAVKEKLGSTGAGELLTKWCNNV</sequence>
<dbReference type="InterPro" id="IPR016527">
    <property type="entry name" value="ORC4"/>
</dbReference>
<dbReference type="EMBL" id="JAXLQG010000002">
    <property type="protein sequence ID" value="KAK5543808.1"/>
    <property type="molecule type" value="Genomic_DNA"/>
</dbReference>
<evidence type="ECO:0000256" key="1">
    <source>
        <dbReference type="ARBA" id="ARBA00004123"/>
    </source>
</evidence>
<keyword evidence="5" id="KW-0539">Nucleus</keyword>
<dbReference type="Pfam" id="PF13191">
    <property type="entry name" value="AAA_16"/>
    <property type="match status" value="1"/>
</dbReference>
<gene>
    <name evidence="9" type="primary">ORC4</name>
    <name evidence="9" type="ORF">LTR25_001423</name>
</gene>
<evidence type="ECO:0000259" key="8">
    <source>
        <dbReference type="Pfam" id="PF14629"/>
    </source>
</evidence>
<reference evidence="9 10" key="1">
    <citation type="submission" date="2023-06" db="EMBL/GenBank/DDBJ databases">
        <title>Black Yeasts Isolated from many extreme environments.</title>
        <authorList>
            <person name="Coleine C."/>
            <person name="Stajich J.E."/>
            <person name="Selbmann L."/>
        </authorList>
    </citation>
    <scope>NUCLEOTIDE SEQUENCE [LARGE SCALE GENOMIC DNA]</scope>
    <source>
        <strain evidence="9 10">CCFEE 5887</strain>
    </source>
</reference>
<evidence type="ECO:0000259" key="7">
    <source>
        <dbReference type="Pfam" id="PF13191"/>
    </source>
</evidence>
<dbReference type="InterPro" id="IPR041664">
    <property type="entry name" value="AAA_16"/>
</dbReference>
<feature type="compositionally biased region" description="Polar residues" evidence="6">
    <location>
        <begin position="26"/>
        <end position="42"/>
    </location>
</feature>
<keyword evidence="10" id="KW-1185">Reference proteome</keyword>
<dbReference type="GO" id="GO:0005664">
    <property type="term" value="C:nuclear origin of replication recognition complex"/>
    <property type="evidence" value="ECO:0007669"/>
    <property type="project" value="TreeGrafter"/>
</dbReference>
<dbReference type="Proteomes" id="UP001345827">
    <property type="component" value="Unassembled WGS sequence"/>
</dbReference>
<protein>
    <submittedName>
        <fullName evidence="9">Origin recognition complex subunit 4</fullName>
    </submittedName>
</protein>
<name>A0AAV9QMB1_9PEZI</name>
<evidence type="ECO:0000313" key="10">
    <source>
        <dbReference type="Proteomes" id="UP001345827"/>
    </source>
</evidence>
<feature type="domain" description="Origin recognition complex subunit 4 C-terminal" evidence="8">
    <location>
        <begin position="563"/>
        <end position="789"/>
    </location>
</feature>
<comment type="caution">
    <text evidence="9">The sequence shown here is derived from an EMBL/GenBank/DDBJ whole genome shotgun (WGS) entry which is preliminary data.</text>
</comment>
<evidence type="ECO:0000256" key="3">
    <source>
        <dbReference type="ARBA" id="ARBA00022705"/>
    </source>
</evidence>
<evidence type="ECO:0000256" key="2">
    <source>
        <dbReference type="ARBA" id="ARBA00005334"/>
    </source>
</evidence>
<comment type="subcellular location">
    <subcellularLocation>
        <location evidence="1">Nucleus</location>
    </subcellularLocation>
</comment>
<dbReference type="InterPro" id="IPR027417">
    <property type="entry name" value="P-loop_NTPase"/>
</dbReference>
<dbReference type="Gene3D" id="3.40.50.300">
    <property type="entry name" value="P-loop containing nucleotide triphosphate hydrolases"/>
    <property type="match status" value="1"/>
</dbReference>
<dbReference type="FunFam" id="3.40.50.300:FF:001499">
    <property type="entry name" value="Origin recognition complex subunit 4, putative"/>
    <property type="match status" value="1"/>
</dbReference>
<dbReference type="GO" id="GO:0006270">
    <property type="term" value="P:DNA replication initiation"/>
    <property type="evidence" value="ECO:0007669"/>
    <property type="project" value="TreeGrafter"/>
</dbReference>
<dbReference type="AlphaFoldDB" id="A0AAV9QMB1"/>
<feature type="compositionally biased region" description="Basic and acidic residues" evidence="6">
    <location>
        <begin position="227"/>
        <end position="242"/>
    </location>
</feature>